<sequence length="125" mass="13939">MLRHARASSRHGYDPDGPVVMAPFRGSKVEKFPSQPEIKRSYQWVRHHPRPSRPSLGVMVKWRVAAPSSAARAGPAAGGAGPRATSTRAQSRLNLRKTYLKYVVDIWLFGVFWTALLIFSGPEIE</sequence>
<keyword evidence="1" id="KW-1133">Transmembrane helix</keyword>
<accession>A0A4C1X341</accession>
<name>A0A4C1X341_EUMVA</name>
<proteinExistence type="predicted"/>
<keyword evidence="3" id="KW-1185">Reference proteome</keyword>
<evidence type="ECO:0000256" key="1">
    <source>
        <dbReference type="SAM" id="Phobius"/>
    </source>
</evidence>
<dbReference type="AlphaFoldDB" id="A0A4C1X341"/>
<dbReference type="Proteomes" id="UP000299102">
    <property type="component" value="Unassembled WGS sequence"/>
</dbReference>
<evidence type="ECO:0000313" key="3">
    <source>
        <dbReference type="Proteomes" id="UP000299102"/>
    </source>
</evidence>
<keyword evidence="1" id="KW-0472">Membrane</keyword>
<organism evidence="2 3">
    <name type="scientific">Eumeta variegata</name>
    <name type="common">Bagworm moth</name>
    <name type="synonym">Eumeta japonica</name>
    <dbReference type="NCBI Taxonomy" id="151549"/>
    <lineage>
        <taxon>Eukaryota</taxon>
        <taxon>Metazoa</taxon>
        <taxon>Ecdysozoa</taxon>
        <taxon>Arthropoda</taxon>
        <taxon>Hexapoda</taxon>
        <taxon>Insecta</taxon>
        <taxon>Pterygota</taxon>
        <taxon>Neoptera</taxon>
        <taxon>Endopterygota</taxon>
        <taxon>Lepidoptera</taxon>
        <taxon>Glossata</taxon>
        <taxon>Ditrysia</taxon>
        <taxon>Tineoidea</taxon>
        <taxon>Psychidae</taxon>
        <taxon>Oiketicinae</taxon>
        <taxon>Eumeta</taxon>
    </lineage>
</organism>
<gene>
    <name evidence="2" type="ORF">EVAR_86318_1</name>
</gene>
<dbReference type="EMBL" id="BGZK01000728">
    <property type="protein sequence ID" value="GBP58156.1"/>
    <property type="molecule type" value="Genomic_DNA"/>
</dbReference>
<comment type="caution">
    <text evidence="2">The sequence shown here is derived from an EMBL/GenBank/DDBJ whole genome shotgun (WGS) entry which is preliminary data.</text>
</comment>
<evidence type="ECO:0000313" key="2">
    <source>
        <dbReference type="EMBL" id="GBP58156.1"/>
    </source>
</evidence>
<keyword evidence="1" id="KW-0812">Transmembrane</keyword>
<protein>
    <submittedName>
        <fullName evidence="2">Uncharacterized protein</fullName>
    </submittedName>
</protein>
<reference evidence="2 3" key="1">
    <citation type="journal article" date="2019" name="Commun. Biol.">
        <title>The bagworm genome reveals a unique fibroin gene that provides high tensile strength.</title>
        <authorList>
            <person name="Kono N."/>
            <person name="Nakamura H."/>
            <person name="Ohtoshi R."/>
            <person name="Tomita M."/>
            <person name="Numata K."/>
            <person name="Arakawa K."/>
        </authorList>
    </citation>
    <scope>NUCLEOTIDE SEQUENCE [LARGE SCALE GENOMIC DNA]</scope>
</reference>
<feature type="transmembrane region" description="Helical" evidence="1">
    <location>
        <begin position="99"/>
        <end position="119"/>
    </location>
</feature>